<reference evidence="1 2" key="1">
    <citation type="submission" date="2020-03" db="EMBL/GenBank/DDBJ databases">
        <title>Bradyrhizobium diversity isolated from nodules of Indigofera sp.</title>
        <authorList>
            <person name="Klepa M."/>
            <person name="Helene L."/>
            <person name="Hungria M."/>
        </authorList>
    </citation>
    <scope>NUCLEOTIDE SEQUENCE [LARGE SCALE GENOMIC DNA]</scope>
    <source>
        <strain evidence="1 2">WSM 1791</strain>
    </source>
</reference>
<proteinExistence type="predicted"/>
<keyword evidence="2" id="KW-1185">Reference proteome</keyword>
<sequence length="88" mass="10079">MADDDRDFIERANSVAEKLHGEPMASEEIAKNFALYGVQKRAAALERFDIELQGEIDSSQHSLRRRVQLMALRKKMGGIHEALRKARR</sequence>
<dbReference type="AlphaFoldDB" id="A0A7Y4GY37"/>
<evidence type="ECO:0000313" key="2">
    <source>
        <dbReference type="Proteomes" id="UP000544122"/>
    </source>
</evidence>
<dbReference type="EMBL" id="JAAVLX010000011">
    <property type="protein sequence ID" value="NOJ43759.1"/>
    <property type="molecule type" value="Genomic_DNA"/>
</dbReference>
<comment type="caution">
    <text evidence="1">The sequence shown here is derived from an EMBL/GenBank/DDBJ whole genome shotgun (WGS) entry which is preliminary data.</text>
</comment>
<gene>
    <name evidence="1" type="ORF">HCN58_30090</name>
</gene>
<organism evidence="1 2">
    <name type="scientific">Bradyrhizobium australiense</name>
    <dbReference type="NCBI Taxonomy" id="2721161"/>
    <lineage>
        <taxon>Bacteria</taxon>
        <taxon>Pseudomonadati</taxon>
        <taxon>Pseudomonadota</taxon>
        <taxon>Alphaproteobacteria</taxon>
        <taxon>Hyphomicrobiales</taxon>
        <taxon>Nitrobacteraceae</taxon>
        <taxon>Bradyrhizobium</taxon>
    </lineage>
</organism>
<accession>A0A7Y4GY37</accession>
<name>A0A7Y4GY37_9BRAD</name>
<evidence type="ECO:0000313" key="1">
    <source>
        <dbReference type="EMBL" id="NOJ43759.1"/>
    </source>
</evidence>
<protein>
    <submittedName>
        <fullName evidence="1">Uncharacterized protein</fullName>
    </submittedName>
</protein>
<dbReference type="Proteomes" id="UP000544122">
    <property type="component" value="Unassembled WGS sequence"/>
</dbReference>